<reference evidence="9" key="1">
    <citation type="submission" date="2020-08" db="EMBL/GenBank/DDBJ databases">
        <title>Genome public.</title>
        <authorList>
            <person name="Liu C."/>
            <person name="Sun Q."/>
        </authorList>
    </citation>
    <scope>NUCLEOTIDE SEQUENCE</scope>
    <source>
        <strain evidence="9">NSJ-32</strain>
    </source>
</reference>
<sequence length="276" mass="30842">MIAPFFLFFIVFVLIPIGVNIVNSFTNYNLDTKKWVGLRNYARLFQDAYFLRSLRNTAVYAIFSVIPLVIIGFVAAMVVKRQTRAMFAARALLMFPYVSSMVAVSMVWLYLLEPTNGILNKLLGAMGIPGKKWLFDENLALPCLIVVNIWKNIGYVMIIFLAGLAAIPKELYEAGRVDGAGDFRMLFSITIPCVRPVTVFVVTTMCIEAFKTFDQVNIMTNGGPLNSTTTVVHQIYVRAFTEFQMGYASAMSVMLLILVFLITCVNLRMGSGGEVE</sequence>
<dbReference type="InterPro" id="IPR035906">
    <property type="entry name" value="MetI-like_sf"/>
</dbReference>
<dbReference type="GO" id="GO:0055085">
    <property type="term" value="P:transmembrane transport"/>
    <property type="evidence" value="ECO:0007669"/>
    <property type="project" value="InterPro"/>
</dbReference>
<dbReference type="CDD" id="cd06261">
    <property type="entry name" value="TM_PBP2"/>
    <property type="match status" value="1"/>
</dbReference>
<keyword evidence="3" id="KW-1003">Cell membrane</keyword>
<evidence type="ECO:0000259" key="8">
    <source>
        <dbReference type="PROSITE" id="PS50928"/>
    </source>
</evidence>
<evidence type="ECO:0000256" key="3">
    <source>
        <dbReference type="ARBA" id="ARBA00022475"/>
    </source>
</evidence>
<dbReference type="AlphaFoldDB" id="A0A926DT78"/>
<keyword evidence="4 7" id="KW-0812">Transmembrane</keyword>
<dbReference type="EMBL" id="JACRSQ010000010">
    <property type="protein sequence ID" value="MBC8543523.1"/>
    <property type="molecule type" value="Genomic_DNA"/>
</dbReference>
<evidence type="ECO:0000256" key="2">
    <source>
        <dbReference type="ARBA" id="ARBA00022448"/>
    </source>
</evidence>
<feature type="transmembrane region" description="Helical" evidence="7">
    <location>
        <begin position="186"/>
        <end position="210"/>
    </location>
</feature>
<evidence type="ECO:0000256" key="5">
    <source>
        <dbReference type="ARBA" id="ARBA00022989"/>
    </source>
</evidence>
<dbReference type="PROSITE" id="PS50928">
    <property type="entry name" value="ABC_TM1"/>
    <property type="match status" value="1"/>
</dbReference>
<comment type="similarity">
    <text evidence="7">Belongs to the binding-protein-dependent transport system permease family.</text>
</comment>
<feature type="transmembrane region" description="Helical" evidence="7">
    <location>
        <begin position="247"/>
        <end position="267"/>
    </location>
</feature>
<protein>
    <submittedName>
        <fullName evidence="9">Sugar ABC transporter permease</fullName>
    </submittedName>
</protein>
<proteinExistence type="inferred from homology"/>
<evidence type="ECO:0000256" key="4">
    <source>
        <dbReference type="ARBA" id="ARBA00022692"/>
    </source>
</evidence>
<name>A0A926DT78_9FIRM</name>
<comment type="caution">
    <text evidence="9">The sequence shown here is derived from an EMBL/GenBank/DDBJ whole genome shotgun (WGS) entry which is preliminary data.</text>
</comment>
<dbReference type="InterPro" id="IPR051393">
    <property type="entry name" value="ABC_transporter_permease"/>
</dbReference>
<dbReference type="Gene3D" id="1.10.3720.10">
    <property type="entry name" value="MetI-like"/>
    <property type="match status" value="1"/>
</dbReference>
<feature type="transmembrane region" description="Helical" evidence="7">
    <location>
        <begin position="58"/>
        <end position="79"/>
    </location>
</feature>
<keyword evidence="2 7" id="KW-0813">Transport</keyword>
<comment type="subcellular location">
    <subcellularLocation>
        <location evidence="1 7">Cell membrane</location>
        <topology evidence="1 7">Multi-pass membrane protein</topology>
    </subcellularLocation>
</comment>
<keyword evidence="10" id="KW-1185">Reference proteome</keyword>
<dbReference type="PANTHER" id="PTHR30193:SF37">
    <property type="entry name" value="INNER MEMBRANE ABC TRANSPORTER PERMEASE PROTEIN YCJO"/>
    <property type="match status" value="1"/>
</dbReference>
<gene>
    <name evidence="9" type="ORF">H8730_08200</name>
</gene>
<keyword evidence="5 7" id="KW-1133">Transmembrane helix</keyword>
<feature type="transmembrane region" description="Helical" evidence="7">
    <location>
        <begin position="91"/>
        <end position="111"/>
    </location>
</feature>
<evidence type="ECO:0000256" key="7">
    <source>
        <dbReference type="RuleBase" id="RU363032"/>
    </source>
</evidence>
<dbReference type="RefSeq" id="WP_249289666.1">
    <property type="nucleotide sequence ID" value="NZ_JACRSQ010000010.1"/>
</dbReference>
<dbReference type="GO" id="GO:0005886">
    <property type="term" value="C:plasma membrane"/>
    <property type="evidence" value="ECO:0007669"/>
    <property type="project" value="UniProtKB-SubCell"/>
</dbReference>
<evidence type="ECO:0000313" key="9">
    <source>
        <dbReference type="EMBL" id="MBC8543523.1"/>
    </source>
</evidence>
<dbReference type="Pfam" id="PF00528">
    <property type="entry name" value="BPD_transp_1"/>
    <property type="match status" value="1"/>
</dbReference>
<dbReference type="InterPro" id="IPR000515">
    <property type="entry name" value="MetI-like"/>
</dbReference>
<accession>A0A926DT78</accession>
<keyword evidence="6 7" id="KW-0472">Membrane</keyword>
<evidence type="ECO:0000256" key="6">
    <source>
        <dbReference type="ARBA" id="ARBA00023136"/>
    </source>
</evidence>
<organism evidence="9 10">
    <name type="scientific">Bianquea renquensis</name>
    <dbReference type="NCBI Taxonomy" id="2763661"/>
    <lineage>
        <taxon>Bacteria</taxon>
        <taxon>Bacillati</taxon>
        <taxon>Bacillota</taxon>
        <taxon>Clostridia</taxon>
        <taxon>Eubacteriales</taxon>
        <taxon>Bianqueaceae</taxon>
        <taxon>Bianquea</taxon>
    </lineage>
</organism>
<evidence type="ECO:0000313" key="10">
    <source>
        <dbReference type="Proteomes" id="UP000657006"/>
    </source>
</evidence>
<dbReference type="Proteomes" id="UP000657006">
    <property type="component" value="Unassembled WGS sequence"/>
</dbReference>
<feature type="domain" description="ABC transmembrane type-1" evidence="8">
    <location>
        <begin position="54"/>
        <end position="266"/>
    </location>
</feature>
<feature type="transmembrane region" description="Helical" evidence="7">
    <location>
        <begin position="139"/>
        <end position="165"/>
    </location>
</feature>
<dbReference type="SUPFAM" id="SSF161098">
    <property type="entry name" value="MetI-like"/>
    <property type="match status" value="1"/>
</dbReference>
<evidence type="ECO:0000256" key="1">
    <source>
        <dbReference type="ARBA" id="ARBA00004651"/>
    </source>
</evidence>
<dbReference type="PANTHER" id="PTHR30193">
    <property type="entry name" value="ABC TRANSPORTER PERMEASE PROTEIN"/>
    <property type="match status" value="1"/>
</dbReference>